<dbReference type="SMART" id="SM00262">
    <property type="entry name" value="GEL"/>
    <property type="match status" value="3"/>
</dbReference>
<feature type="domain" description="Gelsolin-like" evidence="1">
    <location>
        <begin position="303"/>
        <end position="385"/>
    </location>
</feature>
<keyword evidence="3" id="KW-1185">Reference proteome</keyword>
<evidence type="ECO:0000259" key="1">
    <source>
        <dbReference type="Pfam" id="PF00626"/>
    </source>
</evidence>
<feature type="domain" description="Gelsolin-like" evidence="1">
    <location>
        <begin position="58"/>
        <end position="140"/>
    </location>
</feature>
<comment type="caution">
    <text evidence="2">The sequence shown here is derived from an EMBL/GenBank/DDBJ whole genome shotgun (WGS) entry which is preliminary data.</text>
</comment>
<dbReference type="InterPro" id="IPR007123">
    <property type="entry name" value="Gelsolin-like_dom"/>
</dbReference>
<protein>
    <recommendedName>
        <fullName evidence="1">Gelsolin-like domain-containing protein</fullName>
    </recommendedName>
</protein>
<dbReference type="PANTHER" id="PTHR11977">
    <property type="entry name" value="VILLIN"/>
    <property type="match status" value="1"/>
</dbReference>
<reference evidence="2 3" key="1">
    <citation type="submission" date="2024-02" db="EMBL/GenBank/DDBJ databases">
        <title>A draft genome for the cacao thread blight pathogen Marasmius crinis-equi.</title>
        <authorList>
            <person name="Cohen S.P."/>
            <person name="Baruah I.K."/>
            <person name="Amoako-Attah I."/>
            <person name="Bukari Y."/>
            <person name="Meinhardt L.W."/>
            <person name="Bailey B.A."/>
        </authorList>
    </citation>
    <scope>NUCLEOTIDE SEQUENCE [LARGE SCALE GENOMIC DNA]</scope>
    <source>
        <strain evidence="2 3">GH-76</strain>
    </source>
</reference>
<dbReference type="CDD" id="cd11290">
    <property type="entry name" value="gelsolin_S1_like"/>
    <property type="match status" value="1"/>
</dbReference>
<evidence type="ECO:0000313" key="3">
    <source>
        <dbReference type="Proteomes" id="UP001465976"/>
    </source>
</evidence>
<dbReference type="Gene3D" id="3.40.20.10">
    <property type="entry name" value="Severin"/>
    <property type="match status" value="3"/>
</dbReference>
<dbReference type="PANTHER" id="PTHR11977:SF130">
    <property type="entry name" value="SEVERIN"/>
    <property type="match status" value="1"/>
</dbReference>
<evidence type="ECO:0000313" key="2">
    <source>
        <dbReference type="EMBL" id="KAL0571230.1"/>
    </source>
</evidence>
<dbReference type="InterPro" id="IPR007122">
    <property type="entry name" value="Villin/Gelsolin"/>
</dbReference>
<dbReference type="Pfam" id="PF00626">
    <property type="entry name" value="Gelsolin"/>
    <property type="match status" value="2"/>
</dbReference>
<name>A0ABR3F7L0_9AGAR</name>
<dbReference type="EMBL" id="JBAHYK010000799">
    <property type="protein sequence ID" value="KAL0571230.1"/>
    <property type="molecule type" value="Genomic_DNA"/>
</dbReference>
<organism evidence="2 3">
    <name type="scientific">Marasmius crinis-equi</name>
    <dbReference type="NCBI Taxonomy" id="585013"/>
    <lineage>
        <taxon>Eukaryota</taxon>
        <taxon>Fungi</taxon>
        <taxon>Dikarya</taxon>
        <taxon>Basidiomycota</taxon>
        <taxon>Agaricomycotina</taxon>
        <taxon>Agaricomycetes</taxon>
        <taxon>Agaricomycetidae</taxon>
        <taxon>Agaricales</taxon>
        <taxon>Marasmiineae</taxon>
        <taxon>Marasmiaceae</taxon>
        <taxon>Marasmius</taxon>
    </lineage>
</organism>
<sequence length="390" mass="43436">MAHLTRPERYNIEDSNIALLGSDLEKRVREHAGDKEPAWEDAGKEPGLKVWRIENFHVVPWPEKQYGMFYDGDSYIVLHTYKKSPDSDALAYNLHFWLGQDTSQDEAGTAAYKTVELDDHLQGAPVQYREVQDNESPHFLSYFSRFQCLKGGVSTGFHHVTEPPPLELNRLYKISASKFRSHVALIIREVAPEPSSLVKGDVFVLDKGTKILQFNTKASVGKEKFKAAEFVQSLVSARQGQCDVTVYDEGGQGAGVFLSEFGEGVASLKSPEEGNTIHTESDAISGPVLLRLSDATGTVTFEQVEPASFSSLSSSDAFLLDHSSDRESPAVYVWLGKDSSLNERRLAPQYAQKYIYDKVSAGGSSRRSAIPIVRMREGDEDETFLEVMNR</sequence>
<dbReference type="Proteomes" id="UP001465976">
    <property type="component" value="Unassembled WGS sequence"/>
</dbReference>
<dbReference type="PRINTS" id="PR00597">
    <property type="entry name" value="GELSOLIN"/>
</dbReference>
<gene>
    <name evidence="2" type="ORF">V5O48_010737</name>
</gene>
<proteinExistence type="predicted"/>
<dbReference type="InterPro" id="IPR029006">
    <property type="entry name" value="ADF-H/Gelsolin-like_dom_sf"/>
</dbReference>
<accession>A0ABR3F7L0</accession>
<dbReference type="SUPFAM" id="SSF55753">
    <property type="entry name" value="Actin depolymerizing proteins"/>
    <property type="match status" value="3"/>
</dbReference>